<feature type="domain" description="Glycosyltransferase 2-like" evidence="1">
    <location>
        <begin position="3"/>
        <end position="140"/>
    </location>
</feature>
<dbReference type="SUPFAM" id="SSF53448">
    <property type="entry name" value="Nucleotide-diphospho-sugar transferases"/>
    <property type="match status" value="1"/>
</dbReference>
<keyword evidence="3" id="KW-1185">Reference proteome</keyword>
<dbReference type="Proteomes" id="UP000428260">
    <property type="component" value="Chromosome"/>
</dbReference>
<evidence type="ECO:0000313" key="3">
    <source>
        <dbReference type="Proteomes" id="UP000428260"/>
    </source>
</evidence>
<organism evidence="2 3">
    <name type="scientific">Maribellus comscasis</name>
    <dbReference type="NCBI Taxonomy" id="2681766"/>
    <lineage>
        <taxon>Bacteria</taxon>
        <taxon>Pseudomonadati</taxon>
        <taxon>Bacteroidota</taxon>
        <taxon>Bacteroidia</taxon>
        <taxon>Marinilabiliales</taxon>
        <taxon>Prolixibacteraceae</taxon>
        <taxon>Maribellus</taxon>
    </lineage>
</organism>
<proteinExistence type="predicted"/>
<dbReference type="Gene3D" id="3.90.550.10">
    <property type="entry name" value="Spore Coat Polysaccharide Biosynthesis Protein SpsA, Chain A"/>
    <property type="match status" value="1"/>
</dbReference>
<gene>
    <name evidence="2" type="ORF">GM418_04340</name>
</gene>
<name>A0A6I6JKQ9_9BACT</name>
<protein>
    <submittedName>
        <fullName evidence="2">Glycosyltransferase</fullName>
    </submittedName>
</protein>
<dbReference type="RefSeq" id="WP_158863516.1">
    <property type="nucleotide sequence ID" value="NZ_CP046401.1"/>
</dbReference>
<evidence type="ECO:0000313" key="2">
    <source>
        <dbReference type="EMBL" id="QGY42911.1"/>
    </source>
</evidence>
<accession>A0A6I6JKQ9</accession>
<reference evidence="2 3" key="1">
    <citation type="submission" date="2019-11" db="EMBL/GenBank/DDBJ databases">
        <authorList>
            <person name="Zheng R.K."/>
            <person name="Sun C.M."/>
        </authorList>
    </citation>
    <scope>NUCLEOTIDE SEQUENCE [LARGE SCALE GENOMIC DNA]</scope>
    <source>
        <strain evidence="2 3">WC007</strain>
    </source>
</reference>
<dbReference type="InterPro" id="IPR029044">
    <property type="entry name" value="Nucleotide-diphossugar_trans"/>
</dbReference>
<dbReference type="AlphaFoldDB" id="A0A6I6JKQ9"/>
<keyword evidence="2" id="KW-0808">Transferase</keyword>
<dbReference type="Pfam" id="PF00535">
    <property type="entry name" value="Glycos_transf_2"/>
    <property type="match status" value="1"/>
</dbReference>
<dbReference type="GO" id="GO:0016740">
    <property type="term" value="F:transferase activity"/>
    <property type="evidence" value="ECO:0007669"/>
    <property type="project" value="UniProtKB-KW"/>
</dbReference>
<evidence type="ECO:0000259" key="1">
    <source>
        <dbReference type="Pfam" id="PF00535"/>
    </source>
</evidence>
<dbReference type="KEGG" id="mcos:GM418_04340"/>
<dbReference type="InterPro" id="IPR001173">
    <property type="entry name" value="Glyco_trans_2-like"/>
</dbReference>
<sequence>MLSINIPVFNVEVNELVLELVQQAKKISDAFEINIYDDGSEEVYRSANRALGKLPKVKYIEMETNLGRAAIRNRMGFDSNYEYLLFIDADSKIIKEDYLSVFLKNAKPNCVLCGGTAYQKQKPVEKEKVLRWKYGTEREAVSADLRNRKKGFIITSNNFLIPKLVFNAIHFRENIRNYGHEDTVLGFDLFKRGVEIWHIDNPVEHTGLEDADMFLRKSKTALENLNYIAGEVVKNDPDFLNQVYFLKRFYAISKWIPAFFLRLFYAVFCSSLEANLKSQNPRIKWFDLYKLSFFSTIKKP</sequence>
<dbReference type="EMBL" id="CP046401">
    <property type="protein sequence ID" value="QGY42911.1"/>
    <property type="molecule type" value="Genomic_DNA"/>
</dbReference>